<reference evidence="1 2" key="1">
    <citation type="submission" date="2018-04" db="EMBL/GenBank/DDBJ databases">
        <title>Marixanthomonas spongiae HN-E44 sp. nov., isolated from a marine sponge.</title>
        <authorList>
            <person name="Luo L."/>
            <person name="Zhuang L."/>
        </authorList>
    </citation>
    <scope>NUCLEOTIDE SEQUENCE [LARGE SCALE GENOMIC DNA]</scope>
    <source>
        <strain evidence="1 2">HN-E44</strain>
    </source>
</reference>
<dbReference type="AlphaFoldDB" id="A0A2U0I5V1"/>
<sequence length="71" mass="7934">MLSVAEVGATGGVSYDHDNKHFALHSLRYNISKSTISKKKQYLRWLSPPANFRAGDPESEAIRDRIETTGN</sequence>
<evidence type="ECO:0000313" key="1">
    <source>
        <dbReference type="EMBL" id="PVW16444.1"/>
    </source>
</evidence>
<comment type="caution">
    <text evidence="1">The sequence shown here is derived from an EMBL/GenBank/DDBJ whole genome shotgun (WGS) entry which is preliminary data.</text>
</comment>
<organism evidence="1 2">
    <name type="scientific">Marixanthomonas spongiae</name>
    <dbReference type="NCBI Taxonomy" id="2174845"/>
    <lineage>
        <taxon>Bacteria</taxon>
        <taxon>Pseudomonadati</taxon>
        <taxon>Bacteroidota</taxon>
        <taxon>Flavobacteriia</taxon>
        <taxon>Flavobacteriales</taxon>
        <taxon>Flavobacteriaceae</taxon>
        <taxon>Marixanthomonas</taxon>
    </lineage>
</organism>
<dbReference type="Proteomes" id="UP000245962">
    <property type="component" value="Unassembled WGS sequence"/>
</dbReference>
<dbReference type="EMBL" id="QEHR01000002">
    <property type="protein sequence ID" value="PVW16444.1"/>
    <property type="molecule type" value="Genomic_DNA"/>
</dbReference>
<gene>
    <name evidence="1" type="ORF">DDV96_04080</name>
</gene>
<keyword evidence="2" id="KW-1185">Reference proteome</keyword>
<proteinExistence type="predicted"/>
<accession>A0A2U0I5V1</accession>
<protein>
    <submittedName>
        <fullName evidence="1">Uncharacterized protein</fullName>
    </submittedName>
</protein>
<evidence type="ECO:0000313" key="2">
    <source>
        <dbReference type="Proteomes" id="UP000245962"/>
    </source>
</evidence>
<name>A0A2U0I5V1_9FLAO</name>